<evidence type="ECO:0000313" key="3">
    <source>
        <dbReference type="EMBL" id="VAV97126.1"/>
    </source>
</evidence>
<sequence length="439" mass="47518">MTKRSHKIIRGVAAILVYGTYRTVELRRPEADLSQRPVIIVANHFAGFADPVLMMYGLQRRPRFLAKATLWSNPVVGKLLDLLGVLPIARAVDGSTESNIDTFAACHEALRNREVIALFPEGTTHDQASIADIRTGAARIALGARASGATGVVIVPVGIHYEDKAGWRSRIYAQVGDPIDLDGDLLLYVEDGTPPDDTNREAVRRLTADIEARLRTVSPDYSTEAEWDALGAAAEVALRARLFDPSTPVSFGEREELADRLRSAPPTAREAVQDAVSNYRVVLAAYRLRDTAVASYSRMGGALPDYTARSFLGALALAPTALVGLAANAVPIAIMTALRKNLNVEPVTMATVRSLAAPVLYGGTWTVWSSVLQRRIRYGRTIAWLSGIVGGWALVLAFERMAIVREGLDGWRRMGDLGPNDEVTAARRALLEAVEAAVG</sequence>
<feature type="transmembrane region" description="Helical" evidence="1">
    <location>
        <begin position="350"/>
        <end position="371"/>
    </location>
</feature>
<protein>
    <recommendedName>
        <fullName evidence="2">Phospholipid/glycerol acyltransferase domain-containing protein</fullName>
    </recommendedName>
</protein>
<name>A0A3B0S8E2_9ZZZZ</name>
<feature type="domain" description="Phospholipid/glycerol acyltransferase" evidence="2">
    <location>
        <begin position="38"/>
        <end position="162"/>
    </location>
</feature>
<keyword evidence="1" id="KW-0812">Transmembrane</keyword>
<dbReference type="InterPro" id="IPR052744">
    <property type="entry name" value="GPAT/DAPAT"/>
</dbReference>
<dbReference type="GO" id="GO:0008654">
    <property type="term" value="P:phospholipid biosynthetic process"/>
    <property type="evidence" value="ECO:0007669"/>
    <property type="project" value="TreeGrafter"/>
</dbReference>
<dbReference type="GO" id="GO:0004366">
    <property type="term" value="F:glycerol-3-phosphate O-acyltransferase activity"/>
    <property type="evidence" value="ECO:0007669"/>
    <property type="project" value="TreeGrafter"/>
</dbReference>
<accession>A0A3B0S8E2</accession>
<proteinExistence type="predicted"/>
<feature type="transmembrane region" description="Helical" evidence="1">
    <location>
        <begin position="311"/>
        <end position="338"/>
    </location>
</feature>
<gene>
    <name evidence="3" type="ORF">MNBD_ACTINO01-1844</name>
</gene>
<dbReference type="GO" id="GO:0016287">
    <property type="term" value="F:glycerone-phosphate O-acyltransferase activity"/>
    <property type="evidence" value="ECO:0007669"/>
    <property type="project" value="TreeGrafter"/>
</dbReference>
<evidence type="ECO:0000259" key="2">
    <source>
        <dbReference type="SMART" id="SM00563"/>
    </source>
</evidence>
<evidence type="ECO:0000256" key="1">
    <source>
        <dbReference type="SAM" id="Phobius"/>
    </source>
</evidence>
<keyword evidence="1" id="KW-0472">Membrane</keyword>
<dbReference type="SUPFAM" id="SSF69593">
    <property type="entry name" value="Glycerol-3-phosphate (1)-acyltransferase"/>
    <property type="match status" value="1"/>
</dbReference>
<dbReference type="SMART" id="SM00563">
    <property type="entry name" value="PlsC"/>
    <property type="match status" value="1"/>
</dbReference>
<dbReference type="PANTHER" id="PTHR31605">
    <property type="entry name" value="GLYCEROL-3-PHOSPHATE O-ACYLTRANSFERASE 1"/>
    <property type="match status" value="1"/>
</dbReference>
<dbReference type="PANTHER" id="PTHR31605:SF0">
    <property type="entry name" value="GLYCEROL-3-PHOSPHATE O-ACYLTRANSFERASE 1"/>
    <property type="match status" value="1"/>
</dbReference>
<dbReference type="Pfam" id="PF01553">
    <property type="entry name" value="Acyltransferase"/>
    <property type="match status" value="1"/>
</dbReference>
<dbReference type="InterPro" id="IPR002123">
    <property type="entry name" value="Plipid/glycerol_acylTrfase"/>
</dbReference>
<dbReference type="AlphaFoldDB" id="A0A3B0S8E2"/>
<dbReference type="EMBL" id="UOEI01000198">
    <property type="protein sequence ID" value="VAV97126.1"/>
    <property type="molecule type" value="Genomic_DNA"/>
</dbReference>
<reference evidence="3" key="1">
    <citation type="submission" date="2018-06" db="EMBL/GenBank/DDBJ databases">
        <authorList>
            <person name="Zhirakovskaya E."/>
        </authorList>
    </citation>
    <scope>NUCLEOTIDE SEQUENCE</scope>
</reference>
<organism evidence="3">
    <name type="scientific">hydrothermal vent metagenome</name>
    <dbReference type="NCBI Taxonomy" id="652676"/>
    <lineage>
        <taxon>unclassified sequences</taxon>
        <taxon>metagenomes</taxon>
        <taxon>ecological metagenomes</taxon>
    </lineage>
</organism>
<feature type="transmembrane region" description="Helical" evidence="1">
    <location>
        <begin position="383"/>
        <end position="403"/>
    </location>
</feature>
<keyword evidence="1" id="KW-1133">Transmembrane helix</keyword>